<name>A0A2N5IVV1_9BIFI</name>
<gene>
    <name evidence="1" type="ORF">Uis4E_2135</name>
</gene>
<dbReference type="Pfam" id="PF13809">
    <property type="entry name" value="Tubulin_2"/>
    <property type="match status" value="1"/>
</dbReference>
<dbReference type="InterPro" id="IPR025904">
    <property type="entry name" value="Tubulin-like"/>
</dbReference>
<dbReference type="EMBL" id="NMWT01000032">
    <property type="protein sequence ID" value="PLS26078.1"/>
    <property type="molecule type" value="Genomic_DNA"/>
</dbReference>
<sequence length="619" mass="69378">MTFDSLDVSDGGVFDVFDETTKYVHDDSVTLAIGLGNAGTRALRSLKREMFLRFRSPEPFDRTRFLAVTADWFMQGGASSPMALREYDTDHLEGSEYSDIGISMHFPEWFRENRARYERDPRFRDWLDFDDMETRLDGLSYESTDGSRRMGRFLMILAAEGFVRHVRRVIASAMRGLDSSTPIRVMVIANLDEGTGSGALMDACYVVRKALELYPRVESHGFLLVHESDVRHLHEVGERRADAERTLWEMLDRMRDDGRRTAWRQVYSEDGSLVVDTTMPPFDRCHLVVRSGVDDWNWVLRPYASYDRLADRLIDMLIRDDDGGGSDAGADGPAVDVMTVAGAMMPYSMMLADLLERPVAMLDDLSEGKGMPAEEYRRFQKTIGIDPDYCPDREATVIHLGELGDLVLPEVRLPGDADMFLGTVGELSRTFEEYRKNVREWSEVRGKRGTPDPTWPYDAARRIVAGTPVDDAAVAHDLLWALARGEGDDAEGPSIDELTVYRRFCRFARDRFPGIVGLAMTDLLACDGRESRSAEDAADDLLHGLMERATVDVAEDSGSGDGCGVGSEARWRTVVTLPAGDPTLAEAARRFAATMPDVTVRVDSMPDRLRVTRSMPVIV</sequence>
<dbReference type="Proteomes" id="UP000235034">
    <property type="component" value="Unassembled WGS sequence"/>
</dbReference>
<reference evidence="1 2" key="1">
    <citation type="submission" date="2017-07" db="EMBL/GenBank/DDBJ databases">
        <title>Bifidobacterium novel species.</title>
        <authorList>
            <person name="Lugli G.A."/>
            <person name="Milani C."/>
            <person name="Duranti S."/>
            <person name="Mangifesta M."/>
        </authorList>
    </citation>
    <scope>NUCLEOTIDE SEQUENCE [LARGE SCALE GENOMIC DNA]</scope>
    <source>
        <strain evidence="1 2">77</strain>
    </source>
</reference>
<dbReference type="AlphaFoldDB" id="A0A2N5IVV1"/>
<proteinExistence type="predicted"/>
<dbReference type="RefSeq" id="WP_165784969.1">
    <property type="nucleotide sequence ID" value="NZ_NMWT01000032.1"/>
</dbReference>
<organism evidence="1 2">
    <name type="scientific">Bifidobacterium parmae</name>
    <dbReference type="NCBI Taxonomy" id="361854"/>
    <lineage>
        <taxon>Bacteria</taxon>
        <taxon>Bacillati</taxon>
        <taxon>Actinomycetota</taxon>
        <taxon>Actinomycetes</taxon>
        <taxon>Bifidobacteriales</taxon>
        <taxon>Bifidobacteriaceae</taxon>
        <taxon>Bifidobacterium</taxon>
    </lineage>
</organism>
<accession>A0A2N5IVV1</accession>
<evidence type="ECO:0000313" key="1">
    <source>
        <dbReference type="EMBL" id="PLS26078.1"/>
    </source>
</evidence>
<evidence type="ECO:0000313" key="2">
    <source>
        <dbReference type="Proteomes" id="UP000235034"/>
    </source>
</evidence>
<keyword evidence="2" id="KW-1185">Reference proteome</keyword>
<comment type="caution">
    <text evidence="1">The sequence shown here is derived from an EMBL/GenBank/DDBJ whole genome shotgun (WGS) entry which is preliminary data.</text>
</comment>
<protein>
    <submittedName>
        <fullName evidence="1">Tubulin like</fullName>
    </submittedName>
</protein>